<keyword evidence="6" id="KW-0812">Transmembrane</keyword>
<evidence type="ECO:0000256" key="2">
    <source>
        <dbReference type="ARBA" id="ARBA00022536"/>
    </source>
</evidence>
<accession>A0A7T8HJ98</accession>
<dbReference type="OrthoDB" id="283575at2759"/>
<evidence type="ECO:0000313" key="8">
    <source>
        <dbReference type="EMBL" id="QQP51124.1"/>
    </source>
</evidence>
<dbReference type="Pfam" id="PF01414">
    <property type="entry name" value="DSL"/>
    <property type="match status" value="1"/>
</dbReference>
<dbReference type="GO" id="GO:0007166">
    <property type="term" value="P:cell surface receptor signaling pathway"/>
    <property type="evidence" value="ECO:0007669"/>
    <property type="project" value="UniProtKB-ARBA"/>
</dbReference>
<dbReference type="SMART" id="SM00051">
    <property type="entry name" value="DSL"/>
    <property type="match status" value="1"/>
</dbReference>
<organism evidence="8 9">
    <name type="scientific">Caligus rogercresseyi</name>
    <name type="common">Sea louse</name>
    <dbReference type="NCBI Taxonomy" id="217165"/>
    <lineage>
        <taxon>Eukaryota</taxon>
        <taxon>Metazoa</taxon>
        <taxon>Ecdysozoa</taxon>
        <taxon>Arthropoda</taxon>
        <taxon>Crustacea</taxon>
        <taxon>Multicrustacea</taxon>
        <taxon>Hexanauplia</taxon>
        <taxon>Copepoda</taxon>
        <taxon>Siphonostomatoida</taxon>
        <taxon>Caligidae</taxon>
        <taxon>Caligus</taxon>
    </lineage>
</organism>
<feature type="disulfide bond" evidence="5">
    <location>
        <begin position="51"/>
        <end position="63"/>
    </location>
</feature>
<evidence type="ECO:0000256" key="5">
    <source>
        <dbReference type="PROSITE-ProRule" id="PRU00377"/>
    </source>
</evidence>
<feature type="non-terminal residue" evidence="8">
    <location>
        <position position="1"/>
    </location>
</feature>
<dbReference type="GO" id="GO:0048018">
    <property type="term" value="F:receptor ligand activity"/>
    <property type="evidence" value="ECO:0007669"/>
    <property type="project" value="UniProtKB-ARBA"/>
</dbReference>
<dbReference type="AlphaFoldDB" id="A0A7T8HJ98"/>
<dbReference type="Gene3D" id="2.10.25.140">
    <property type="match status" value="1"/>
</dbReference>
<dbReference type="PROSITE" id="PS51051">
    <property type="entry name" value="DSL"/>
    <property type="match status" value="1"/>
</dbReference>
<evidence type="ECO:0000256" key="3">
    <source>
        <dbReference type="ARBA" id="ARBA00022737"/>
    </source>
</evidence>
<feature type="disulfide bond" evidence="5">
    <location>
        <begin position="38"/>
        <end position="47"/>
    </location>
</feature>
<comment type="caution">
    <text evidence="5">Lacks conserved residue(s) required for the propagation of feature annotation.</text>
</comment>
<evidence type="ECO:0000256" key="6">
    <source>
        <dbReference type="RuleBase" id="RU280815"/>
    </source>
</evidence>
<evidence type="ECO:0000313" key="9">
    <source>
        <dbReference type="Proteomes" id="UP000595437"/>
    </source>
</evidence>
<feature type="non-terminal residue" evidence="8">
    <location>
        <position position="89"/>
    </location>
</feature>
<keyword evidence="6" id="KW-0472">Membrane</keyword>
<feature type="domain" description="DSL" evidence="7">
    <location>
        <begin position="36"/>
        <end position="80"/>
    </location>
</feature>
<keyword evidence="6" id="KW-0732">Signal</keyword>
<reference evidence="9" key="1">
    <citation type="submission" date="2021-01" db="EMBL/GenBank/DDBJ databases">
        <title>Caligus Genome Assembly.</title>
        <authorList>
            <person name="Gallardo-Escarate C."/>
        </authorList>
    </citation>
    <scope>NUCLEOTIDE SEQUENCE [LARGE SCALE GENOMIC DNA]</scope>
</reference>
<keyword evidence="6" id="KW-1133">Transmembrane helix</keyword>
<dbReference type="FunFam" id="2.10.25.140:FF:000001">
    <property type="entry name" value="Delta-like protein"/>
    <property type="match status" value="1"/>
</dbReference>
<dbReference type="InterPro" id="IPR001774">
    <property type="entry name" value="DSL"/>
</dbReference>
<comment type="function">
    <text evidence="6">Putative Notch ligand involved in the mediation of Notch signaling.</text>
</comment>
<dbReference type="GO" id="GO:0016020">
    <property type="term" value="C:membrane"/>
    <property type="evidence" value="ECO:0007669"/>
    <property type="project" value="UniProtKB-SubCell"/>
</dbReference>
<keyword evidence="4 5" id="KW-1015">Disulfide bond</keyword>
<protein>
    <recommendedName>
        <fullName evidence="6">Delta-like protein</fullName>
    </recommendedName>
</protein>
<keyword evidence="3 6" id="KW-0677">Repeat</keyword>
<evidence type="ECO:0000256" key="4">
    <source>
        <dbReference type="ARBA" id="ARBA00023157"/>
    </source>
</evidence>
<dbReference type="GO" id="GO:0046331">
    <property type="term" value="P:lateral inhibition"/>
    <property type="evidence" value="ECO:0007669"/>
    <property type="project" value="UniProtKB-ARBA"/>
</dbReference>
<evidence type="ECO:0000259" key="7">
    <source>
        <dbReference type="PROSITE" id="PS51051"/>
    </source>
</evidence>
<keyword evidence="1 6" id="KW-0217">Developmental protein</keyword>
<keyword evidence="9" id="KW-1185">Reference proteome</keyword>
<proteinExistence type="predicted"/>
<gene>
    <name evidence="8" type="ORF">FKW44_012369</name>
</gene>
<comment type="subcellular location">
    <subcellularLocation>
        <location evidence="6">Membrane</location>
        <topology evidence="6">Single-pass type I membrane protein</topology>
    </subcellularLocation>
</comment>
<sequence length="89" mass="10382">SLISRVATQQWLQASTNWTQGVHNQNFTRLDYEYRVLCSAHYYGKDCDTLCRPRDDNFGHYTCGPSGEKVCLPGWEKDPTEPEWDYCTK</sequence>
<dbReference type="EMBL" id="CP045897">
    <property type="protein sequence ID" value="QQP51124.1"/>
    <property type="molecule type" value="Genomic_DNA"/>
</dbReference>
<keyword evidence="2 6" id="KW-0245">EGF-like domain</keyword>
<name>A0A7T8HJ98_CALRO</name>
<dbReference type="Proteomes" id="UP000595437">
    <property type="component" value="Chromosome 8"/>
</dbReference>
<dbReference type="Gene3D" id="2.60.40.3510">
    <property type="match status" value="1"/>
</dbReference>
<dbReference type="GO" id="GO:0009952">
    <property type="term" value="P:anterior/posterior pattern specification"/>
    <property type="evidence" value="ECO:0007669"/>
    <property type="project" value="UniProtKB-ARBA"/>
</dbReference>
<evidence type="ECO:0000256" key="1">
    <source>
        <dbReference type="ARBA" id="ARBA00022473"/>
    </source>
</evidence>